<evidence type="ECO:0000313" key="12">
    <source>
        <dbReference type="EMBL" id="PIT89736.1"/>
    </source>
</evidence>
<evidence type="ECO:0000259" key="9">
    <source>
        <dbReference type="Pfam" id="PF01225"/>
    </source>
</evidence>
<dbReference type="GO" id="GO:0071555">
    <property type="term" value="P:cell wall organization"/>
    <property type="evidence" value="ECO:0007669"/>
    <property type="project" value="UniProtKB-KW"/>
</dbReference>
<evidence type="ECO:0000259" key="11">
    <source>
        <dbReference type="Pfam" id="PF08245"/>
    </source>
</evidence>
<evidence type="ECO:0000256" key="4">
    <source>
        <dbReference type="ARBA" id="ARBA00022840"/>
    </source>
</evidence>
<dbReference type="GO" id="GO:0016881">
    <property type="term" value="F:acid-amino acid ligase activity"/>
    <property type="evidence" value="ECO:0007669"/>
    <property type="project" value="InterPro"/>
</dbReference>
<dbReference type="PANTHER" id="PTHR43445">
    <property type="entry name" value="UDP-N-ACETYLMURAMATE--L-ALANINE LIGASE-RELATED"/>
    <property type="match status" value="1"/>
</dbReference>
<keyword evidence="8" id="KW-0961">Cell wall biogenesis/degradation</keyword>
<evidence type="ECO:0000256" key="2">
    <source>
        <dbReference type="ARBA" id="ARBA00022618"/>
    </source>
</evidence>
<evidence type="ECO:0000256" key="5">
    <source>
        <dbReference type="ARBA" id="ARBA00022960"/>
    </source>
</evidence>
<dbReference type="Pfam" id="PF01225">
    <property type="entry name" value="Mur_ligase"/>
    <property type="match status" value="1"/>
</dbReference>
<evidence type="ECO:0000256" key="7">
    <source>
        <dbReference type="ARBA" id="ARBA00023306"/>
    </source>
</evidence>
<name>A0A2M6WAA7_9BACT</name>
<keyword evidence="6" id="KW-0573">Peptidoglycan synthesis</keyword>
<organism evidence="12 13">
    <name type="scientific">Candidatus Kuenenbacteria bacterium CG10_big_fil_rev_8_21_14_0_10_36_11</name>
    <dbReference type="NCBI Taxonomy" id="1974618"/>
    <lineage>
        <taxon>Bacteria</taxon>
        <taxon>Candidatus Kueneniibacteriota</taxon>
    </lineage>
</organism>
<dbReference type="GO" id="GO:0005524">
    <property type="term" value="F:ATP binding"/>
    <property type="evidence" value="ECO:0007669"/>
    <property type="project" value="UniProtKB-KW"/>
</dbReference>
<dbReference type="SUPFAM" id="SSF53623">
    <property type="entry name" value="MurD-like peptide ligases, catalytic domain"/>
    <property type="match status" value="1"/>
</dbReference>
<evidence type="ECO:0000259" key="10">
    <source>
        <dbReference type="Pfam" id="PF02875"/>
    </source>
</evidence>
<keyword evidence="1" id="KW-0436">Ligase</keyword>
<comment type="caution">
    <text evidence="12">The sequence shown here is derived from an EMBL/GenBank/DDBJ whole genome shotgun (WGS) entry which is preliminary data.</text>
</comment>
<feature type="domain" description="Mur ligase C-terminal" evidence="10">
    <location>
        <begin position="387"/>
        <end position="518"/>
    </location>
</feature>
<dbReference type="AlphaFoldDB" id="A0A2M6WAA7"/>
<gene>
    <name evidence="12" type="ORF">COU23_02265</name>
</gene>
<dbReference type="SUPFAM" id="SSF51984">
    <property type="entry name" value="MurCD N-terminal domain"/>
    <property type="match status" value="1"/>
</dbReference>
<evidence type="ECO:0008006" key="14">
    <source>
        <dbReference type="Google" id="ProtNLM"/>
    </source>
</evidence>
<evidence type="ECO:0000256" key="6">
    <source>
        <dbReference type="ARBA" id="ARBA00022984"/>
    </source>
</evidence>
<keyword evidence="3" id="KW-0547">Nucleotide-binding</keyword>
<dbReference type="InterPro" id="IPR036615">
    <property type="entry name" value="Mur_ligase_C_dom_sf"/>
</dbReference>
<dbReference type="InterPro" id="IPR050061">
    <property type="entry name" value="MurCDEF_pg_biosynth"/>
</dbReference>
<evidence type="ECO:0000256" key="8">
    <source>
        <dbReference type="ARBA" id="ARBA00023316"/>
    </source>
</evidence>
<evidence type="ECO:0000256" key="3">
    <source>
        <dbReference type="ARBA" id="ARBA00022741"/>
    </source>
</evidence>
<dbReference type="GO" id="GO:0009252">
    <property type="term" value="P:peptidoglycan biosynthetic process"/>
    <property type="evidence" value="ECO:0007669"/>
    <property type="project" value="UniProtKB-KW"/>
</dbReference>
<dbReference type="Pfam" id="PF02875">
    <property type="entry name" value="Mur_ligase_C"/>
    <property type="match status" value="1"/>
</dbReference>
<dbReference type="SUPFAM" id="SSF53244">
    <property type="entry name" value="MurD-like peptide ligases, peptide-binding domain"/>
    <property type="match status" value="1"/>
</dbReference>
<dbReference type="PANTHER" id="PTHR43445:SF5">
    <property type="entry name" value="UDP-N-ACETYLMURAMATE--L-ALANYL-GAMMA-D-GLUTAMYL-MESO-2,6-DIAMINOHEPTANDIOATE LIGASE"/>
    <property type="match status" value="1"/>
</dbReference>
<proteinExistence type="predicted"/>
<protein>
    <recommendedName>
        <fullName evidence="14">UDP-N-acetylmuramate:L-alanyl-gamma-D-glutamyl-meso-diaminopimelate ligase</fullName>
    </recommendedName>
</protein>
<dbReference type="GO" id="GO:0008360">
    <property type="term" value="P:regulation of cell shape"/>
    <property type="evidence" value="ECO:0007669"/>
    <property type="project" value="UniProtKB-KW"/>
</dbReference>
<dbReference type="Gene3D" id="3.40.50.720">
    <property type="entry name" value="NAD(P)-binding Rossmann-like Domain"/>
    <property type="match status" value="1"/>
</dbReference>
<keyword evidence="5" id="KW-0133">Cell shape</keyword>
<reference evidence="13" key="1">
    <citation type="submission" date="2017-09" db="EMBL/GenBank/DDBJ databases">
        <title>Depth-based differentiation of microbial function through sediment-hosted aquifers and enrichment of novel symbionts in the deep terrestrial subsurface.</title>
        <authorList>
            <person name="Probst A.J."/>
            <person name="Ladd B."/>
            <person name="Jarett J.K."/>
            <person name="Geller-Mcgrath D.E."/>
            <person name="Sieber C.M.K."/>
            <person name="Emerson J.B."/>
            <person name="Anantharaman K."/>
            <person name="Thomas B.C."/>
            <person name="Malmstrom R."/>
            <person name="Stieglmeier M."/>
            <person name="Klingl A."/>
            <person name="Woyke T."/>
            <person name="Ryan C.M."/>
            <person name="Banfield J.F."/>
        </authorList>
    </citation>
    <scope>NUCLEOTIDE SEQUENCE [LARGE SCALE GENOMIC DNA]</scope>
</reference>
<keyword evidence="7" id="KW-0131">Cell cycle</keyword>
<dbReference type="Gene3D" id="3.40.1190.10">
    <property type="entry name" value="Mur-like, catalytic domain"/>
    <property type="match status" value="1"/>
</dbReference>
<evidence type="ECO:0000313" key="13">
    <source>
        <dbReference type="Proteomes" id="UP000231464"/>
    </source>
</evidence>
<keyword evidence="4" id="KW-0067">ATP-binding</keyword>
<dbReference type="InterPro" id="IPR013221">
    <property type="entry name" value="Mur_ligase_cen"/>
</dbReference>
<dbReference type="Gene3D" id="3.90.190.20">
    <property type="entry name" value="Mur ligase, C-terminal domain"/>
    <property type="match status" value="1"/>
</dbReference>
<dbReference type="EMBL" id="PFBP01000038">
    <property type="protein sequence ID" value="PIT89736.1"/>
    <property type="molecule type" value="Genomic_DNA"/>
</dbReference>
<accession>A0A2M6WAA7</accession>
<feature type="domain" description="Mur ligase N-terminal catalytic" evidence="9">
    <location>
        <begin position="7"/>
        <end position="102"/>
    </location>
</feature>
<dbReference type="InterPro" id="IPR004101">
    <property type="entry name" value="Mur_ligase_C"/>
</dbReference>
<dbReference type="GO" id="GO:0051301">
    <property type="term" value="P:cell division"/>
    <property type="evidence" value="ECO:0007669"/>
    <property type="project" value="UniProtKB-KW"/>
</dbReference>
<sequence length="534" mass="59723">MPKNRSIHFIGISGTAMASLARAFKIAGFKITGSEAEHIFPPMSNYLVKNKIRYYAPFNADKVGKPDEIVIGNAHYSAENPEVAYARKHNIELEHFPRFIEKYLIKKNSVVVAGTYAKTTTTAMLAWVLDKSGKNPNYMLGGIPINFQHGAGLASSDWSVVEGDEYPAASPWDFSPKFDFYHPKFLLLTSAEWDHMDIFKTKKSYLDAFKKLVASVPKDGLIVAKIDGENLREVLKSAKCKIILYAGCHPELLKGMNDPVFSKKNFYYIDHIKINGKITEFVLKKYNHYSVIPRSSATLALPVIPAQAGIPSAKHRILNQRKIASGNLSQDDKSALDENIIIGKFTTQLLGKFNLENWCGALALALELGAPVKILQKAVADFKGVKRRLEIRAQKNGVTIIDDFAHSPSKAKQSVMALKIHFPKEKIYVIFEPNRGGRSIKCLKSYNNVFKGVNKIFIPKLSNYKPKPGVIDVSGAELAQYLSQTHKNVSYEENNEKILAWLKTHAKKNTLIAFLGSRDFGGMIEKMINKIKTK</sequence>
<feature type="domain" description="Mur ligase central" evidence="11">
    <location>
        <begin position="112"/>
        <end position="246"/>
    </location>
</feature>
<evidence type="ECO:0000256" key="1">
    <source>
        <dbReference type="ARBA" id="ARBA00022598"/>
    </source>
</evidence>
<dbReference type="InterPro" id="IPR000713">
    <property type="entry name" value="Mur_ligase_N"/>
</dbReference>
<keyword evidence="2" id="KW-0132">Cell division</keyword>
<dbReference type="InterPro" id="IPR036565">
    <property type="entry name" value="Mur-like_cat_sf"/>
</dbReference>
<dbReference type="Pfam" id="PF08245">
    <property type="entry name" value="Mur_ligase_M"/>
    <property type="match status" value="1"/>
</dbReference>
<dbReference type="Proteomes" id="UP000231464">
    <property type="component" value="Unassembled WGS sequence"/>
</dbReference>